<dbReference type="Pfam" id="PF06602">
    <property type="entry name" value="Myotub-related"/>
    <property type="match status" value="1"/>
</dbReference>
<dbReference type="PANTHER" id="PTHR10807:SF37">
    <property type="entry name" value="MYOTUBULARIN-RELATED PROTEIN 12"/>
    <property type="match status" value="1"/>
</dbReference>
<name>A0A7J8F1R2_ROUAE</name>
<accession>A0A7J8F1R2</accession>
<comment type="caution">
    <text evidence="3">The sequence shown here is derived from an EMBL/GenBank/DDBJ whole genome shotgun (WGS) entry which is preliminary data.</text>
</comment>
<dbReference type="InterPro" id="IPR029021">
    <property type="entry name" value="Prot-tyrosine_phosphatase-like"/>
</dbReference>
<organism evidence="3 4">
    <name type="scientific">Rousettus aegyptiacus</name>
    <name type="common">Egyptian fruit bat</name>
    <name type="synonym">Pteropus aegyptiacus</name>
    <dbReference type="NCBI Taxonomy" id="9407"/>
    <lineage>
        <taxon>Eukaryota</taxon>
        <taxon>Metazoa</taxon>
        <taxon>Chordata</taxon>
        <taxon>Craniata</taxon>
        <taxon>Vertebrata</taxon>
        <taxon>Euteleostomi</taxon>
        <taxon>Mammalia</taxon>
        <taxon>Eutheria</taxon>
        <taxon>Laurasiatheria</taxon>
        <taxon>Chiroptera</taxon>
        <taxon>Yinpterochiroptera</taxon>
        <taxon>Pteropodoidea</taxon>
        <taxon>Pteropodidae</taxon>
        <taxon>Rousettinae</taxon>
        <taxon>Rousettus</taxon>
    </lineage>
</organism>
<dbReference type="SUPFAM" id="SSF52799">
    <property type="entry name" value="(Phosphotyrosine protein) phosphatases II"/>
    <property type="match status" value="1"/>
</dbReference>
<dbReference type="GO" id="GO:0016020">
    <property type="term" value="C:membrane"/>
    <property type="evidence" value="ECO:0007669"/>
    <property type="project" value="TreeGrafter"/>
</dbReference>
<evidence type="ECO:0000313" key="4">
    <source>
        <dbReference type="Proteomes" id="UP000593571"/>
    </source>
</evidence>
<dbReference type="InterPro" id="IPR010569">
    <property type="entry name" value="Myotubularin-like_Pase_dom"/>
</dbReference>
<sequence>MGRDMPRGSDNSTEFWDTDIKWFSLLESSSWLDIIRRCLKKAIEIIECLEAQNMSVLLLEENASDLCCLISSLVQVMMDPHCRTRVGFQSLVQKEWIMGGHCFLDRCNHLRQSDKEEVSVLITDFQSWGGVPTSYLFLSSDIGLLFAKCTLHKLSGKAVIHSVG</sequence>
<dbReference type="PROSITE" id="PS51339">
    <property type="entry name" value="PPASE_MYOTUBULARIN"/>
    <property type="match status" value="1"/>
</dbReference>
<dbReference type="GO" id="GO:0046856">
    <property type="term" value="P:phosphatidylinositol dephosphorylation"/>
    <property type="evidence" value="ECO:0007669"/>
    <property type="project" value="TreeGrafter"/>
</dbReference>
<dbReference type="AlphaFoldDB" id="A0A7J8F1R2"/>
<protein>
    <submittedName>
        <fullName evidence="3">Myotubularin related protein 12</fullName>
    </submittedName>
</protein>
<dbReference type="GO" id="GO:0005737">
    <property type="term" value="C:cytoplasm"/>
    <property type="evidence" value="ECO:0007669"/>
    <property type="project" value="TreeGrafter"/>
</dbReference>
<proteinExistence type="inferred from homology"/>
<evidence type="ECO:0000313" key="3">
    <source>
        <dbReference type="EMBL" id="KAF6441556.1"/>
    </source>
</evidence>
<dbReference type="PANTHER" id="PTHR10807">
    <property type="entry name" value="MYOTUBULARIN-RELATED"/>
    <property type="match status" value="1"/>
</dbReference>
<dbReference type="EMBL" id="JACASE010000008">
    <property type="protein sequence ID" value="KAF6441556.1"/>
    <property type="molecule type" value="Genomic_DNA"/>
</dbReference>
<feature type="domain" description="Myotubularin phosphatase" evidence="2">
    <location>
        <begin position="1"/>
        <end position="164"/>
    </location>
</feature>
<reference evidence="3 4" key="1">
    <citation type="journal article" date="2020" name="Nature">
        <title>Six reference-quality genomes reveal evolution of bat adaptations.</title>
        <authorList>
            <person name="Jebb D."/>
            <person name="Huang Z."/>
            <person name="Pippel M."/>
            <person name="Hughes G.M."/>
            <person name="Lavrichenko K."/>
            <person name="Devanna P."/>
            <person name="Winkler S."/>
            <person name="Jermiin L.S."/>
            <person name="Skirmuntt E.C."/>
            <person name="Katzourakis A."/>
            <person name="Burkitt-Gray L."/>
            <person name="Ray D.A."/>
            <person name="Sullivan K.A.M."/>
            <person name="Roscito J.G."/>
            <person name="Kirilenko B.M."/>
            <person name="Davalos L.M."/>
            <person name="Corthals A.P."/>
            <person name="Power M.L."/>
            <person name="Jones G."/>
            <person name="Ransome R.D."/>
            <person name="Dechmann D.K.N."/>
            <person name="Locatelli A.G."/>
            <person name="Puechmaille S.J."/>
            <person name="Fedrigo O."/>
            <person name="Jarvis E.D."/>
            <person name="Hiller M."/>
            <person name="Vernes S.C."/>
            <person name="Myers E.W."/>
            <person name="Teeling E.C."/>
        </authorList>
    </citation>
    <scope>NUCLEOTIDE SEQUENCE [LARGE SCALE GENOMIC DNA]</scope>
    <source>
        <strain evidence="3">MRouAeg1</strain>
        <tissue evidence="3">Muscle</tissue>
    </source>
</reference>
<dbReference type="Proteomes" id="UP000593571">
    <property type="component" value="Unassembled WGS sequence"/>
</dbReference>
<evidence type="ECO:0000259" key="2">
    <source>
        <dbReference type="PROSITE" id="PS51339"/>
    </source>
</evidence>
<dbReference type="InterPro" id="IPR030564">
    <property type="entry name" value="Myotubularin"/>
</dbReference>
<gene>
    <name evidence="3" type="ORF">HJG63_013684</name>
</gene>
<keyword evidence="4" id="KW-1185">Reference proteome</keyword>
<comment type="similarity">
    <text evidence="1">Belongs to the protein-tyrosine phosphatase family. Non-receptor class myotubularin subfamily.</text>
</comment>
<evidence type="ECO:0000256" key="1">
    <source>
        <dbReference type="ARBA" id="ARBA00007471"/>
    </source>
</evidence>